<feature type="region of interest" description="Disordered" evidence="1">
    <location>
        <begin position="43"/>
        <end position="74"/>
    </location>
</feature>
<protein>
    <submittedName>
        <fullName evidence="2">Uncharacterized protein</fullName>
    </submittedName>
</protein>
<keyword evidence="3" id="KW-1185">Reference proteome</keyword>
<name>A0ABN9GM45_9NEOB</name>
<dbReference type="EMBL" id="CATNWA010018964">
    <property type="protein sequence ID" value="CAI9610513.1"/>
    <property type="molecule type" value="Genomic_DNA"/>
</dbReference>
<organism evidence="2 3">
    <name type="scientific">Staurois parvus</name>
    <dbReference type="NCBI Taxonomy" id="386267"/>
    <lineage>
        <taxon>Eukaryota</taxon>
        <taxon>Metazoa</taxon>
        <taxon>Chordata</taxon>
        <taxon>Craniata</taxon>
        <taxon>Vertebrata</taxon>
        <taxon>Euteleostomi</taxon>
        <taxon>Amphibia</taxon>
        <taxon>Batrachia</taxon>
        <taxon>Anura</taxon>
        <taxon>Neobatrachia</taxon>
        <taxon>Ranoidea</taxon>
        <taxon>Ranidae</taxon>
        <taxon>Staurois</taxon>
    </lineage>
</organism>
<comment type="caution">
    <text evidence="2">The sequence shown here is derived from an EMBL/GenBank/DDBJ whole genome shotgun (WGS) entry which is preliminary data.</text>
</comment>
<proteinExistence type="predicted"/>
<dbReference type="Proteomes" id="UP001162483">
    <property type="component" value="Unassembled WGS sequence"/>
</dbReference>
<sequence>MQTAFKNICERLFNKSICEISLLINIPRSSVSGIKTKWKQMGTIATKPQSGRPRKMTERESSHAEVTNVCRVNS</sequence>
<accession>A0ABN9GM45</accession>
<evidence type="ECO:0000313" key="2">
    <source>
        <dbReference type="EMBL" id="CAI9610513.1"/>
    </source>
</evidence>
<reference evidence="2" key="1">
    <citation type="submission" date="2023-05" db="EMBL/GenBank/DDBJ databases">
        <authorList>
            <person name="Stuckert A."/>
        </authorList>
    </citation>
    <scope>NUCLEOTIDE SEQUENCE</scope>
</reference>
<evidence type="ECO:0000256" key="1">
    <source>
        <dbReference type="SAM" id="MobiDB-lite"/>
    </source>
</evidence>
<evidence type="ECO:0000313" key="3">
    <source>
        <dbReference type="Proteomes" id="UP001162483"/>
    </source>
</evidence>
<gene>
    <name evidence="2" type="ORF">SPARVUS_LOCUS14422316</name>
</gene>